<feature type="region of interest" description="Disordered" evidence="1">
    <location>
        <begin position="78"/>
        <end position="157"/>
    </location>
</feature>
<feature type="non-terminal residue" evidence="2">
    <location>
        <position position="1"/>
    </location>
</feature>
<feature type="compositionally biased region" description="Basic and acidic residues" evidence="1">
    <location>
        <begin position="113"/>
        <end position="157"/>
    </location>
</feature>
<reference evidence="2" key="1">
    <citation type="submission" date="2020-11" db="EMBL/GenBank/DDBJ databases">
        <authorList>
            <person name="Tran Van P."/>
        </authorList>
    </citation>
    <scope>NUCLEOTIDE SEQUENCE</scope>
</reference>
<dbReference type="PANTHER" id="PTHR20957:SF0">
    <property type="entry name" value="RNA-BINDING PROTEIN 48"/>
    <property type="match status" value="1"/>
</dbReference>
<sequence length="157" mass="17995">GLFLADYPHCEPFTKVYLIKYKFFANAVRAKKSLDDRNFLGSILHVCYAPELESIDETRDKLEQRRRYVSYVLNEGQSKTPLNTSGSTGSVPIVNQTDAVVSNESKSIPVYDKNNETSKRKYSEIKSSSCDESHKTESISEPKKPKLKETPKIRWRK</sequence>
<keyword evidence="3" id="KW-1185">Reference proteome</keyword>
<dbReference type="Proteomes" id="UP000759131">
    <property type="component" value="Unassembled WGS sequence"/>
</dbReference>
<evidence type="ECO:0000313" key="2">
    <source>
        <dbReference type="EMBL" id="CAD7648227.1"/>
    </source>
</evidence>
<gene>
    <name evidence="2" type="ORF">OSB1V03_LOCUS21830</name>
</gene>
<feature type="compositionally biased region" description="Polar residues" evidence="1">
    <location>
        <begin position="78"/>
        <end position="106"/>
    </location>
</feature>
<dbReference type="PANTHER" id="PTHR20957">
    <property type="entry name" value="RNA-BINDING PROTEIN 48"/>
    <property type="match status" value="1"/>
</dbReference>
<protein>
    <recommendedName>
        <fullName evidence="4">RNA-binding protein 48</fullName>
    </recommendedName>
</protein>
<proteinExistence type="predicted"/>
<evidence type="ECO:0000313" key="3">
    <source>
        <dbReference type="Proteomes" id="UP000759131"/>
    </source>
</evidence>
<evidence type="ECO:0000256" key="1">
    <source>
        <dbReference type="SAM" id="MobiDB-lite"/>
    </source>
</evidence>
<dbReference type="EMBL" id="CAJPIZ010042646">
    <property type="protein sequence ID" value="CAG2121884.1"/>
    <property type="molecule type" value="Genomic_DNA"/>
</dbReference>
<dbReference type="AlphaFoldDB" id="A0A7R9QL33"/>
<dbReference type="EMBL" id="OC897221">
    <property type="protein sequence ID" value="CAD7648227.1"/>
    <property type="molecule type" value="Genomic_DNA"/>
</dbReference>
<evidence type="ECO:0008006" key="4">
    <source>
        <dbReference type="Google" id="ProtNLM"/>
    </source>
</evidence>
<accession>A0A7R9QL33</accession>
<dbReference type="InterPro" id="IPR039599">
    <property type="entry name" value="RBM48"/>
</dbReference>
<dbReference type="OrthoDB" id="78358at2759"/>
<dbReference type="GO" id="GO:0005654">
    <property type="term" value="C:nucleoplasm"/>
    <property type="evidence" value="ECO:0007669"/>
    <property type="project" value="TreeGrafter"/>
</dbReference>
<organism evidence="2">
    <name type="scientific">Medioppia subpectinata</name>
    <dbReference type="NCBI Taxonomy" id="1979941"/>
    <lineage>
        <taxon>Eukaryota</taxon>
        <taxon>Metazoa</taxon>
        <taxon>Ecdysozoa</taxon>
        <taxon>Arthropoda</taxon>
        <taxon>Chelicerata</taxon>
        <taxon>Arachnida</taxon>
        <taxon>Acari</taxon>
        <taxon>Acariformes</taxon>
        <taxon>Sarcoptiformes</taxon>
        <taxon>Oribatida</taxon>
        <taxon>Brachypylina</taxon>
        <taxon>Oppioidea</taxon>
        <taxon>Oppiidae</taxon>
        <taxon>Medioppia</taxon>
    </lineage>
</organism>
<name>A0A7R9QL33_9ACAR</name>